<proteinExistence type="predicted"/>
<dbReference type="AlphaFoldDB" id="A0A9X2JHF9"/>
<dbReference type="RefSeq" id="WP_252852703.1">
    <property type="nucleotide sequence ID" value="NZ_JAMXLR010000036.1"/>
</dbReference>
<gene>
    <name evidence="2" type="ORF">NG895_11810</name>
</gene>
<dbReference type="EMBL" id="JAMXLR010000036">
    <property type="protein sequence ID" value="MCO6044593.1"/>
    <property type="molecule type" value="Genomic_DNA"/>
</dbReference>
<keyword evidence="3" id="KW-1185">Reference proteome</keyword>
<keyword evidence="1" id="KW-0175">Coiled coil</keyword>
<protein>
    <submittedName>
        <fullName evidence="2">Phospholipase</fullName>
    </submittedName>
</protein>
<reference evidence="2" key="1">
    <citation type="submission" date="2022-06" db="EMBL/GenBank/DDBJ databases">
        <title>Aeoliella straminimaris, a novel planctomycete from sediments.</title>
        <authorList>
            <person name="Vitorino I.R."/>
            <person name="Lage O.M."/>
        </authorList>
    </citation>
    <scope>NUCLEOTIDE SEQUENCE</scope>
    <source>
        <strain evidence="2">ICT_H6.2</strain>
    </source>
</reference>
<feature type="coiled-coil region" evidence="1">
    <location>
        <begin position="83"/>
        <end position="170"/>
    </location>
</feature>
<accession>A0A9X2JHF9</accession>
<evidence type="ECO:0000313" key="3">
    <source>
        <dbReference type="Proteomes" id="UP001155241"/>
    </source>
</evidence>
<organism evidence="2 3">
    <name type="scientific">Aeoliella straminimaris</name>
    <dbReference type="NCBI Taxonomy" id="2954799"/>
    <lineage>
        <taxon>Bacteria</taxon>
        <taxon>Pseudomonadati</taxon>
        <taxon>Planctomycetota</taxon>
        <taxon>Planctomycetia</taxon>
        <taxon>Pirellulales</taxon>
        <taxon>Lacipirellulaceae</taxon>
        <taxon>Aeoliella</taxon>
    </lineage>
</organism>
<dbReference type="Proteomes" id="UP001155241">
    <property type="component" value="Unassembled WGS sequence"/>
</dbReference>
<evidence type="ECO:0000256" key="1">
    <source>
        <dbReference type="SAM" id="Coils"/>
    </source>
</evidence>
<name>A0A9X2JHF9_9BACT</name>
<comment type="caution">
    <text evidence="2">The sequence shown here is derived from an EMBL/GenBank/DDBJ whole genome shotgun (WGS) entry which is preliminary data.</text>
</comment>
<dbReference type="Gene3D" id="1.10.287.1490">
    <property type="match status" value="1"/>
</dbReference>
<evidence type="ECO:0000313" key="2">
    <source>
        <dbReference type="EMBL" id="MCO6044593.1"/>
    </source>
</evidence>
<sequence length="233" mass="25936">MAITADLLRTLHRLHLQLTDLRDRLERGPKQVALRQKNVEARQADLAAAREAEKQAKLKADRQQLDLKSSEQRLVDWGMKLNLASSNKEYQALKEQIAAAEMANSVLADEILESLERIDKMGEKTATAESAVKATEDEMAKVKEQVESAAEMIRGDIVRLEAELAEAEKKLPADFRGDYNRVVNMKGADGLSEAEDGVCTGCGQKITPNMQNDLLLNRPTFCKACGRLLYLPE</sequence>